<evidence type="ECO:0000313" key="3">
    <source>
        <dbReference type="Proteomes" id="UP000199072"/>
    </source>
</evidence>
<reference evidence="2 3" key="1">
    <citation type="submission" date="2016-10" db="EMBL/GenBank/DDBJ databases">
        <authorList>
            <person name="de Groot N.N."/>
        </authorList>
    </citation>
    <scope>NUCLEOTIDE SEQUENCE [LARGE SCALE GENOMIC DNA]</scope>
    <source>
        <strain evidence="2 3">47C3B</strain>
    </source>
</reference>
<sequence length="583" mass="62662">MPDSRTIPTTRPSTVVTPLIKIEGTEIPRTMQVEAIVIDKGVNRIAAAKLVIIDGDSSAQQFGASNGDLFIPGKNIEILCGYAADTYTLFKGVIIKHSLKLRSGGAQLVVECRDKAIALTLARHSKYFGDGVKDSDAINTLVSTYSGLTADIVDMAITTNDLVQYEATDWDFITGRAELNGMLVYTDDGTLTIKAPDISQDAVVELAFGATILELDAEIDTRIQFPSVTGRTWNPSSQEIETVDANPPSGELNGNLSSDDLANVFAVNDLHLNHGGKLSQPELQAWATSLKLKQVLSKVRGRVKIKGIHTIKPGMLIKLANLSDRFNGNAFVSHIQHYVAAGDWQLEIQFGLDPNWFTEKFETSIKPASAMIQAVPGLQIGVVTQLENDPDGECRVLVRLPVISADDQGIWARVSTLDAGKERGSFFLPEVGDEVVVGFLNSDPRKPIVLGMLNSSAKTAPLTAADANNQKGFVTRSKLKLIFDDDKKSVTVETPAGKKITLDEDAGVISLEDENNNSIKMDSDGITIETQGKLMLKAQQDFSAEGMNVSLKANSAFSAEGSASADIKSNGASSLKGSIVQIN</sequence>
<dbReference type="SUPFAM" id="SSF69255">
    <property type="entry name" value="gp5 N-terminal domain-like"/>
    <property type="match status" value="1"/>
</dbReference>
<dbReference type="OrthoDB" id="1907165at2"/>
<organism evidence="2 3">
    <name type="scientific">Mucilaginibacter pineti</name>
    <dbReference type="NCBI Taxonomy" id="1391627"/>
    <lineage>
        <taxon>Bacteria</taxon>
        <taxon>Pseudomonadati</taxon>
        <taxon>Bacteroidota</taxon>
        <taxon>Sphingobacteriia</taxon>
        <taxon>Sphingobacteriales</taxon>
        <taxon>Sphingobacteriaceae</taxon>
        <taxon>Mucilaginibacter</taxon>
    </lineage>
</organism>
<dbReference type="AlphaFoldDB" id="A0A1G6WQY8"/>
<dbReference type="STRING" id="1391627.SAMN05216464_102249"/>
<dbReference type="InterPro" id="IPR006531">
    <property type="entry name" value="Gp5/Vgr_OB"/>
</dbReference>
<dbReference type="NCBIfam" id="TIGR01646">
    <property type="entry name" value="vgr_GE"/>
    <property type="match status" value="1"/>
</dbReference>
<gene>
    <name evidence="2" type="ORF">SAMN05216464_102249</name>
</gene>
<accession>A0A1G6WQY8</accession>
<name>A0A1G6WQY8_9SPHI</name>
<dbReference type="SUPFAM" id="SSF69279">
    <property type="entry name" value="Phage tail proteins"/>
    <property type="match status" value="1"/>
</dbReference>
<evidence type="ECO:0000313" key="2">
    <source>
        <dbReference type="EMBL" id="SDD67516.1"/>
    </source>
</evidence>
<dbReference type="Pfam" id="PF04717">
    <property type="entry name" value="Phage_base_V"/>
    <property type="match status" value="1"/>
</dbReference>
<dbReference type="RefSeq" id="WP_091145884.1">
    <property type="nucleotide sequence ID" value="NZ_FNAI01000002.1"/>
</dbReference>
<evidence type="ECO:0000259" key="1">
    <source>
        <dbReference type="Pfam" id="PF04717"/>
    </source>
</evidence>
<protein>
    <submittedName>
        <fullName evidence="2">Rhs element Vgr protein</fullName>
    </submittedName>
</protein>
<dbReference type="EMBL" id="FNAI01000002">
    <property type="protein sequence ID" value="SDD67516.1"/>
    <property type="molecule type" value="Genomic_DNA"/>
</dbReference>
<dbReference type="Proteomes" id="UP000199072">
    <property type="component" value="Unassembled WGS sequence"/>
</dbReference>
<proteinExistence type="predicted"/>
<dbReference type="InterPro" id="IPR006533">
    <property type="entry name" value="T6SS_Vgr_RhsGE"/>
</dbReference>
<feature type="domain" description="Gp5/Type VI secretion system Vgr protein OB-fold" evidence="1">
    <location>
        <begin position="379"/>
        <end position="453"/>
    </location>
</feature>
<keyword evidence="3" id="KW-1185">Reference proteome</keyword>
<dbReference type="Gene3D" id="2.40.50.230">
    <property type="entry name" value="Gp5 N-terminal domain"/>
    <property type="match status" value="1"/>
</dbReference>
<dbReference type="InterPro" id="IPR037026">
    <property type="entry name" value="Vgr_OB-fold_dom_sf"/>
</dbReference>